<evidence type="ECO:0000256" key="13">
    <source>
        <dbReference type="ARBA" id="ARBA00022989"/>
    </source>
</evidence>
<reference evidence="19" key="1">
    <citation type="submission" date="2021-02" db="EMBL/GenBank/DDBJ databases">
        <authorList>
            <person name="Dougan E. K."/>
            <person name="Rhodes N."/>
            <person name="Thang M."/>
            <person name="Chan C."/>
        </authorList>
    </citation>
    <scope>NUCLEOTIDE SEQUENCE</scope>
</reference>
<gene>
    <name evidence="19" type="ORF">PGLA1383_LOCUS58068</name>
</gene>
<keyword evidence="10" id="KW-1002">Plastid outer membrane</keyword>
<organism evidence="19 20">
    <name type="scientific">Polarella glacialis</name>
    <name type="common">Dinoflagellate</name>
    <dbReference type="NCBI Taxonomy" id="89957"/>
    <lineage>
        <taxon>Eukaryota</taxon>
        <taxon>Sar</taxon>
        <taxon>Alveolata</taxon>
        <taxon>Dinophyceae</taxon>
        <taxon>Suessiales</taxon>
        <taxon>Suessiaceae</taxon>
        <taxon>Polarella</taxon>
    </lineage>
</organism>
<keyword evidence="6" id="KW-0812">Transmembrane</keyword>
<feature type="region of interest" description="Disordered" evidence="17">
    <location>
        <begin position="464"/>
        <end position="540"/>
    </location>
</feature>
<dbReference type="GO" id="GO:0005525">
    <property type="term" value="F:GTP binding"/>
    <property type="evidence" value="ECO:0007669"/>
    <property type="project" value="UniProtKB-KW"/>
</dbReference>
<keyword evidence="14" id="KW-0342">GTP-binding</keyword>
<evidence type="ECO:0000256" key="4">
    <source>
        <dbReference type="ARBA" id="ARBA00022528"/>
    </source>
</evidence>
<evidence type="ECO:0000256" key="5">
    <source>
        <dbReference type="ARBA" id="ARBA00022640"/>
    </source>
</evidence>
<proteinExistence type="predicted"/>
<dbReference type="OrthoDB" id="8954335at2759"/>
<keyword evidence="13" id="KW-1133">Transmembrane helix</keyword>
<evidence type="ECO:0000313" key="20">
    <source>
        <dbReference type="Proteomes" id="UP000654075"/>
    </source>
</evidence>
<keyword evidence="7" id="KW-0479">Metal-binding</keyword>
<dbReference type="PROSITE" id="PS50222">
    <property type="entry name" value="EF_HAND_2"/>
    <property type="match status" value="1"/>
</dbReference>
<feature type="compositionally biased region" description="Polar residues" evidence="17">
    <location>
        <begin position="504"/>
        <end position="514"/>
    </location>
</feature>
<dbReference type="EMBL" id="CAJNNV010033426">
    <property type="protein sequence ID" value="CAE8643762.1"/>
    <property type="molecule type" value="Genomic_DNA"/>
</dbReference>
<evidence type="ECO:0000259" key="18">
    <source>
        <dbReference type="PROSITE" id="PS50222"/>
    </source>
</evidence>
<dbReference type="GO" id="GO:0009707">
    <property type="term" value="C:chloroplast outer membrane"/>
    <property type="evidence" value="ECO:0007669"/>
    <property type="project" value="UniProtKB-SubCell"/>
</dbReference>
<keyword evidence="20" id="KW-1185">Reference proteome</keyword>
<dbReference type="Gene3D" id="3.40.50.300">
    <property type="entry name" value="P-loop containing nucleotide triphosphate hydrolases"/>
    <property type="match status" value="1"/>
</dbReference>
<feature type="domain" description="EF-hand" evidence="18">
    <location>
        <begin position="638"/>
        <end position="671"/>
    </location>
</feature>
<evidence type="ECO:0000256" key="11">
    <source>
        <dbReference type="ARBA" id="ARBA00022842"/>
    </source>
</evidence>
<comment type="subcellular location">
    <subcellularLocation>
        <location evidence="2">Membrane</location>
        <topology evidence="2">Single-pass membrane protein</topology>
    </subcellularLocation>
    <subcellularLocation>
        <location evidence="16">Plastid</location>
        <location evidence="16">Chloroplast outer membrane</location>
    </subcellularLocation>
</comment>
<evidence type="ECO:0000256" key="3">
    <source>
        <dbReference type="ARBA" id="ARBA00022448"/>
    </source>
</evidence>
<accession>A0A813HYZ3</accession>
<evidence type="ECO:0000256" key="1">
    <source>
        <dbReference type="ARBA" id="ARBA00001946"/>
    </source>
</evidence>
<keyword evidence="9" id="KW-0378">Hydrolase</keyword>
<evidence type="ECO:0000256" key="15">
    <source>
        <dbReference type="ARBA" id="ARBA00023136"/>
    </source>
</evidence>
<evidence type="ECO:0000256" key="17">
    <source>
        <dbReference type="SAM" id="MobiDB-lite"/>
    </source>
</evidence>
<evidence type="ECO:0000256" key="2">
    <source>
        <dbReference type="ARBA" id="ARBA00004167"/>
    </source>
</evidence>
<feature type="compositionally biased region" description="Polar residues" evidence="17">
    <location>
        <begin position="464"/>
        <end position="478"/>
    </location>
</feature>
<dbReference type="SUPFAM" id="SSF47473">
    <property type="entry name" value="EF-hand"/>
    <property type="match status" value="1"/>
</dbReference>
<dbReference type="InterPro" id="IPR011992">
    <property type="entry name" value="EF-hand-dom_pair"/>
</dbReference>
<keyword evidence="4" id="KW-0150">Chloroplast</keyword>
<dbReference type="InterPro" id="IPR002048">
    <property type="entry name" value="EF_hand_dom"/>
</dbReference>
<dbReference type="InterPro" id="IPR006703">
    <property type="entry name" value="G_AIG1"/>
</dbReference>
<keyword evidence="8" id="KW-0547">Nucleotide-binding</keyword>
<dbReference type="Pfam" id="PF04548">
    <property type="entry name" value="AIG1"/>
    <property type="match status" value="1"/>
</dbReference>
<dbReference type="Proteomes" id="UP000654075">
    <property type="component" value="Unassembled WGS sequence"/>
</dbReference>
<keyword evidence="3" id="KW-0813">Transport</keyword>
<dbReference type="PANTHER" id="PTHR10903">
    <property type="entry name" value="GTPASE, IMAP FAMILY MEMBER-RELATED"/>
    <property type="match status" value="1"/>
</dbReference>
<feature type="compositionally biased region" description="Low complexity" evidence="17">
    <location>
        <begin position="565"/>
        <end position="574"/>
    </location>
</feature>
<protein>
    <recommendedName>
        <fullName evidence="18">EF-hand domain-containing protein</fullName>
    </recommendedName>
</protein>
<dbReference type="GO" id="GO:0015031">
    <property type="term" value="P:protein transport"/>
    <property type="evidence" value="ECO:0007669"/>
    <property type="project" value="UniProtKB-KW"/>
</dbReference>
<evidence type="ECO:0000313" key="19">
    <source>
        <dbReference type="EMBL" id="CAE8643762.1"/>
    </source>
</evidence>
<keyword evidence="12" id="KW-0653">Protein transport</keyword>
<dbReference type="PANTHER" id="PTHR10903:SF135">
    <property type="entry name" value="TRANSLOCASE OF CHLOROPLAST 120, CHLOROPLASTIC-RELATED"/>
    <property type="match status" value="1"/>
</dbReference>
<dbReference type="AlphaFoldDB" id="A0A813HYZ3"/>
<evidence type="ECO:0000256" key="10">
    <source>
        <dbReference type="ARBA" id="ARBA00022805"/>
    </source>
</evidence>
<evidence type="ECO:0000256" key="6">
    <source>
        <dbReference type="ARBA" id="ARBA00022692"/>
    </source>
</evidence>
<comment type="caution">
    <text evidence="19">The sequence shown here is derived from an EMBL/GenBank/DDBJ whole genome shotgun (WGS) entry which is preliminary data.</text>
</comment>
<name>A0A813HYZ3_POLGL</name>
<evidence type="ECO:0000256" key="16">
    <source>
        <dbReference type="ARBA" id="ARBA00024013"/>
    </source>
</evidence>
<keyword evidence="15" id="KW-0472">Membrane</keyword>
<evidence type="ECO:0000256" key="12">
    <source>
        <dbReference type="ARBA" id="ARBA00022927"/>
    </source>
</evidence>
<dbReference type="GO" id="GO:0005509">
    <property type="term" value="F:calcium ion binding"/>
    <property type="evidence" value="ECO:0007669"/>
    <property type="project" value="InterPro"/>
</dbReference>
<evidence type="ECO:0000256" key="9">
    <source>
        <dbReference type="ARBA" id="ARBA00022801"/>
    </source>
</evidence>
<dbReference type="InterPro" id="IPR045058">
    <property type="entry name" value="GIMA/IAN/Toc"/>
</dbReference>
<feature type="region of interest" description="Disordered" evidence="17">
    <location>
        <begin position="562"/>
        <end position="581"/>
    </location>
</feature>
<sequence length="671" mass="73578">MGNVLAVCQSSKDPVDLSSEVHGEPLGYEVKEGPGLRSCLLDQDDIEWSLEPGTSMTVMMFGMSGSGKSALGNLLAGVEAFASSDDSASVTNLDSVMKHTAEDDSLMLLDTIGLGDTEISQEKVVAHIQDVALSAPNGIDVLLLVLRNARITDDTIARITYATEYLWGRQCLLNLYVVITFAAPKYLISKAEAHTWINRQVEINWRFKHIFSLVGNNPNRFIFVDNPDAESMEPGWEQRRAASRRAVMRALCLHPRDVIPPFTSSIMKRARGMMQAENKDLLDMAKELHWLSLKRPLAKRLTQSIIARLPGAAVRILGLGKKGKREDKVSPEADGLEMDGELKEWDPKTGGWTVVCEDGQSRSIKMEHLQLLTSKDLNSKTYLEQFSEELEASRAAQVKKAKEAKKKAQLAMAEKVKVLKADRQFGEHVARVQAKATTEFTANATRRSNSVVTEEAAGKIVSQMMTTGRKGSNQSSGSSRRDGTKAPMRRSSSLESIGEKDVTKTSASTGPTGRQRSKEKQTAVDAQAIESLKTGPCRKQMSTMSTMSADSTNGQILPKLTSKRASAQSASNDSDSSDPDMITEEKLDRIIARVQSKIDDVWNSTPGEVFKNLGGPRGSSEISPFAFNMFMRSAEQGITPIQVGCLWRRADTNCDGGLSLPEFQSLLKPRS</sequence>
<keyword evidence="5" id="KW-0934">Plastid</keyword>
<keyword evidence="11" id="KW-0460">Magnesium</keyword>
<evidence type="ECO:0000256" key="14">
    <source>
        <dbReference type="ARBA" id="ARBA00023134"/>
    </source>
</evidence>
<dbReference type="GO" id="GO:0016787">
    <property type="term" value="F:hydrolase activity"/>
    <property type="evidence" value="ECO:0007669"/>
    <property type="project" value="UniProtKB-KW"/>
</dbReference>
<comment type="cofactor">
    <cofactor evidence="1">
        <name>Mg(2+)</name>
        <dbReference type="ChEBI" id="CHEBI:18420"/>
    </cofactor>
</comment>
<evidence type="ECO:0000256" key="7">
    <source>
        <dbReference type="ARBA" id="ARBA00022723"/>
    </source>
</evidence>
<dbReference type="SUPFAM" id="SSF52540">
    <property type="entry name" value="P-loop containing nucleoside triphosphate hydrolases"/>
    <property type="match status" value="1"/>
</dbReference>
<evidence type="ECO:0000256" key="8">
    <source>
        <dbReference type="ARBA" id="ARBA00022741"/>
    </source>
</evidence>
<dbReference type="InterPro" id="IPR027417">
    <property type="entry name" value="P-loop_NTPase"/>
</dbReference>